<feature type="signal peptide" evidence="1">
    <location>
        <begin position="1"/>
        <end position="21"/>
    </location>
</feature>
<accession>A0A369XS60</accession>
<comment type="caution">
    <text evidence="2">The sequence shown here is derived from an EMBL/GenBank/DDBJ whole genome shotgun (WGS) entry which is preliminary data.</text>
</comment>
<dbReference type="Gene3D" id="2.40.50.320">
    <property type="entry name" value="Copper binding periplasmic protein CusF"/>
    <property type="match status" value="1"/>
</dbReference>
<protein>
    <submittedName>
        <fullName evidence="2">RND transporter</fullName>
    </submittedName>
</protein>
<dbReference type="InterPro" id="IPR021647">
    <property type="entry name" value="CusF_Ec"/>
</dbReference>
<dbReference type="InterPro" id="IPR042230">
    <property type="entry name" value="CusF_sf"/>
</dbReference>
<proteinExistence type="predicted"/>
<sequence length="113" mass="11586">MKPLFPVISLLALALANPVFAAAEHDSHHPAGSGAASVKAAASEGTVKKIDKAAGKITIKHGPLASLNMPPMTMVFRVSDPAMLDQVKAGEKVSFTAENVGDALTVTALEPAK</sequence>
<keyword evidence="1" id="KW-0732">Signal</keyword>
<evidence type="ECO:0000313" key="3">
    <source>
        <dbReference type="Proteomes" id="UP000253831"/>
    </source>
</evidence>
<dbReference type="AlphaFoldDB" id="A0A369XS60"/>
<reference evidence="2 3" key="1">
    <citation type="submission" date="2018-05" db="EMBL/GenBank/DDBJ databases">
        <title>Integrated omic analyses show evidence that a Ca. Accumulibacter phosphatis strain performs denitrification under micro-aerobic conditions.</title>
        <authorList>
            <person name="Camejo P.Y."/>
            <person name="Katherine M.D."/>
            <person name="Daniel N.R."/>
        </authorList>
    </citation>
    <scope>NUCLEOTIDE SEQUENCE [LARGE SCALE GENOMIC DNA]</scope>
    <source>
        <strain evidence="2">UW-LDO-IC</strain>
    </source>
</reference>
<evidence type="ECO:0000313" key="2">
    <source>
        <dbReference type="EMBL" id="RDE51602.1"/>
    </source>
</evidence>
<dbReference type="Proteomes" id="UP000253831">
    <property type="component" value="Unassembled WGS sequence"/>
</dbReference>
<gene>
    <name evidence="2" type="ORF">DVS81_05450</name>
</gene>
<feature type="chain" id="PRO_5016909744" evidence="1">
    <location>
        <begin position="22"/>
        <end position="113"/>
    </location>
</feature>
<name>A0A369XS60_9PROT</name>
<organism evidence="2 3">
    <name type="scientific">Candidatus Accumulibacter meliphilus</name>
    <dbReference type="NCBI Taxonomy" id="2211374"/>
    <lineage>
        <taxon>Bacteria</taxon>
        <taxon>Pseudomonadati</taxon>
        <taxon>Pseudomonadota</taxon>
        <taxon>Betaproteobacteria</taxon>
        <taxon>Candidatus Accumulibacter</taxon>
    </lineage>
</organism>
<dbReference type="Pfam" id="PF11604">
    <property type="entry name" value="CusF_Ec"/>
    <property type="match status" value="1"/>
</dbReference>
<dbReference type="EMBL" id="QPGA01000006">
    <property type="protein sequence ID" value="RDE51602.1"/>
    <property type="molecule type" value="Genomic_DNA"/>
</dbReference>
<evidence type="ECO:0000256" key="1">
    <source>
        <dbReference type="SAM" id="SignalP"/>
    </source>
</evidence>